<gene>
    <name evidence="2" type="ORF">PENTCL1PPCAC_24403</name>
</gene>
<keyword evidence="3" id="KW-1185">Reference proteome</keyword>
<proteinExistence type="predicted"/>
<feature type="region of interest" description="Disordered" evidence="1">
    <location>
        <begin position="50"/>
        <end position="69"/>
    </location>
</feature>
<reference evidence="2" key="1">
    <citation type="submission" date="2023-10" db="EMBL/GenBank/DDBJ databases">
        <title>Genome assembly of Pristionchus species.</title>
        <authorList>
            <person name="Yoshida K."/>
            <person name="Sommer R.J."/>
        </authorList>
    </citation>
    <scope>NUCLEOTIDE SEQUENCE</scope>
    <source>
        <strain evidence="2">RS0144</strain>
    </source>
</reference>
<sequence>CAKARYSTALRHRVNACHCLRELVAELDVVSAMCIHRWYIFDAVRRATGDAVDSHSDGDGEKSEKNESH</sequence>
<evidence type="ECO:0000313" key="3">
    <source>
        <dbReference type="Proteomes" id="UP001432027"/>
    </source>
</evidence>
<protein>
    <submittedName>
        <fullName evidence="2">Uncharacterized protein</fullName>
    </submittedName>
</protein>
<name>A0AAV5U7X3_9BILA</name>
<dbReference type="Proteomes" id="UP001432027">
    <property type="component" value="Unassembled WGS sequence"/>
</dbReference>
<comment type="caution">
    <text evidence="2">The sequence shown here is derived from an EMBL/GenBank/DDBJ whole genome shotgun (WGS) entry which is preliminary data.</text>
</comment>
<feature type="non-terminal residue" evidence="2">
    <location>
        <position position="1"/>
    </location>
</feature>
<dbReference type="EMBL" id="BTSX01000005">
    <property type="protein sequence ID" value="GMT02229.1"/>
    <property type="molecule type" value="Genomic_DNA"/>
</dbReference>
<accession>A0AAV5U7X3</accession>
<evidence type="ECO:0000256" key="1">
    <source>
        <dbReference type="SAM" id="MobiDB-lite"/>
    </source>
</evidence>
<dbReference type="AlphaFoldDB" id="A0AAV5U7X3"/>
<organism evidence="2 3">
    <name type="scientific">Pristionchus entomophagus</name>
    <dbReference type="NCBI Taxonomy" id="358040"/>
    <lineage>
        <taxon>Eukaryota</taxon>
        <taxon>Metazoa</taxon>
        <taxon>Ecdysozoa</taxon>
        <taxon>Nematoda</taxon>
        <taxon>Chromadorea</taxon>
        <taxon>Rhabditida</taxon>
        <taxon>Rhabditina</taxon>
        <taxon>Diplogasteromorpha</taxon>
        <taxon>Diplogasteroidea</taxon>
        <taxon>Neodiplogasteridae</taxon>
        <taxon>Pristionchus</taxon>
    </lineage>
</organism>
<evidence type="ECO:0000313" key="2">
    <source>
        <dbReference type="EMBL" id="GMT02229.1"/>
    </source>
</evidence>